<dbReference type="Proteomes" id="UP000182977">
    <property type="component" value="Chromosome I"/>
</dbReference>
<name>A0A1H2J7Z2_9ACTN</name>
<dbReference type="STRING" id="419479.SAMN04488563_2385"/>
<reference evidence="2" key="1">
    <citation type="submission" date="2016-10" db="EMBL/GenBank/DDBJ databases">
        <authorList>
            <person name="Varghese N."/>
            <person name="Submissions S."/>
        </authorList>
    </citation>
    <scope>NUCLEOTIDE SEQUENCE [LARGE SCALE GENOMIC DNA]</scope>
    <source>
        <strain evidence="2">DSM 45079</strain>
    </source>
</reference>
<accession>A0A1H2J7Z2</accession>
<protein>
    <submittedName>
        <fullName evidence="1">Peptide/nickel transport system substrate-binding protein</fullName>
    </submittedName>
</protein>
<sequence>MGAAGLHDQALLTPLYVENFRFAYRGDRFTGFDPSPSDLLGMVTGYSLSQVTTVD</sequence>
<evidence type="ECO:0000313" key="2">
    <source>
        <dbReference type="Proteomes" id="UP000182977"/>
    </source>
</evidence>
<organism evidence="1 2">
    <name type="scientific">Jiangella alkaliphila</name>
    <dbReference type="NCBI Taxonomy" id="419479"/>
    <lineage>
        <taxon>Bacteria</taxon>
        <taxon>Bacillati</taxon>
        <taxon>Actinomycetota</taxon>
        <taxon>Actinomycetes</taxon>
        <taxon>Jiangellales</taxon>
        <taxon>Jiangellaceae</taxon>
        <taxon>Jiangella</taxon>
    </lineage>
</organism>
<gene>
    <name evidence="1" type="ORF">SAMN04488563_2385</name>
</gene>
<proteinExistence type="predicted"/>
<evidence type="ECO:0000313" key="1">
    <source>
        <dbReference type="EMBL" id="SDU52296.1"/>
    </source>
</evidence>
<dbReference type="RefSeq" id="WP_157524240.1">
    <property type="nucleotide sequence ID" value="NZ_KQ061226.1"/>
</dbReference>
<keyword evidence="2" id="KW-1185">Reference proteome</keyword>
<dbReference type="EMBL" id="LT629791">
    <property type="protein sequence ID" value="SDU52296.1"/>
    <property type="molecule type" value="Genomic_DNA"/>
</dbReference>
<dbReference type="AlphaFoldDB" id="A0A1H2J7Z2"/>